<feature type="region of interest" description="Disordered" evidence="1">
    <location>
        <begin position="209"/>
        <end position="273"/>
    </location>
</feature>
<feature type="compositionally biased region" description="Low complexity" evidence="1">
    <location>
        <begin position="455"/>
        <end position="472"/>
    </location>
</feature>
<dbReference type="Pfam" id="PF00566">
    <property type="entry name" value="RabGAP-TBC"/>
    <property type="match status" value="1"/>
</dbReference>
<feature type="compositionally biased region" description="Polar residues" evidence="1">
    <location>
        <begin position="407"/>
        <end position="419"/>
    </location>
</feature>
<dbReference type="FunFam" id="1.10.8.270:FF:000023">
    <property type="entry name" value="TBC domain-containing protein C1778.09"/>
    <property type="match status" value="1"/>
</dbReference>
<feature type="compositionally biased region" description="Basic and acidic residues" evidence="1">
    <location>
        <begin position="1"/>
        <end position="13"/>
    </location>
</feature>
<feature type="compositionally biased region" description="Polar residues" evidence="1">
    <location>
        <begin position="435"/>
        <end position="444"/>
    </location>
</feature>
<reference evidence="3 4" key="1">
    <citation type="submission" date="2018-02" db="EMBL/GenBank/DDBJ databases">
        <title>Draft genome sequences of Elsinoe sp., causing black scab on jojoba.</title>
        <authorList>
            <person name="Stodart B."/>
            <person name="Jeffress S."/>
            <person name="Ash G."/>
            <person name="Arun Chinnappa K."/>
        </authorList>
    </citation>
    <scope>NUCLEOTIDE SEQUENCE [LARGE SCALE GENOMIC DNA]</scope>
    <source>
        <strain evidence="3 4">Hillstone_2</strain>
    </source>
</reference>
<organism evidence="3 4">
    <name type="scientific">Elsinoe australis</name>
    <dbReference type="NCBI Taxonomy" id="40998"/>
    <lineage>
        <taxon>Eukaryota</taxon>
        <taxon>Fungi</taxon>
        <taxon>Dikarya</taxon>
        <taxon>Ascomycota</taxon>
        <taxon>Pezizomycotina</taxon>
        <taxon>Dothideomycetes</taxon>
        <taxon>Dothideomycetidae</taxon>
        <taxon>Myriangiales</taxon>
        <taxon>Elsinoaceae</taxon>
        <taxon>Elsinoe</taxon>
    </lineage>
</organism>
<dbReference type="InterPro" id="IPR050302">
    <property type="entry name" value="Rab_GAP_TBC_domain"/>
</dbReference>
<accession>A0A4U7AWK2</accession>
<feature type="compositionally biased region" description="Basic and acidic residues" evidence="1">
    <location>
        <begin position="80"/>
        <end position="90"/>
    </location>
</feature>
<protein>
    <submittedName>
        <fullName evidence="3">Rab-GTPase-TBC domain-containing protein 7</fullName>
    </submittedName>
</protein>
<feature type="compositionally biased region" description="Low complexity" evidence="1">
    <location>
        <begin position="117"/>
        <end position="132"/>
    </location>
</feature>
<dbReference type="SUPFAM" id="SSF47923">
    <property type="entry name" value="Ypt/Rab-GAP domain of gyp1p"/>
    <property type="match status" value="2"/>
</dbReference>
<dbReference type="PANTHER" id="PTHR47219">
    <property type="entry name" value="RAB GTPASE-ACTIVATING PROTEIN 1-LIKE"/>
    <property type="match status" value="1"/>
</dbReference>
<dbReference type="SMART" id="SM00164">
    <property type="entry name" value="TBC"/>
    <property type="match status" value="1"/>
</dbReference>
<dbReference type="InterPro" id="IPR035969">
    <property type="entry name" value="Rab-GAP_TBC_sf"/>
</dbReference>
<feature type="region of interest" description="Disordered" evidence="1">
    <location>
        <begin position="308"/>
        <end position="378"/>
    </location>
</feature>
<dbReference type="Gene3D" id="1.10.472.80">
    <property type="entry name" value="Ypt/Rab-GAP domain of gyp1p, domain 3"/>
    <property type="match status" value="1"/>
</dbReference>
<feature type="compositionally biased region" description="Polar residues" evidence="1">
    <location>
        <begin position="354"/>
        <end position="378"/>
    </location>
</feature>
<dbReference type="GO" id="GO:0031267">
    <property type="term" value="F:small GTPase binding"/>
    <property type="evidence" value="ECO:0007669"/>
    <property type="project" value="TreeGrafter"/>
</dbReference>
<dbReference type="FunFam" id="1.10.472.80:FF:000055">
    <property type="entry name" value="TBC domain-containing protein C1778.09"/>
    <property type="match status" value="1"/>
</dbReference>
<evidence type="ECO:0000256" key="1">
    <source>
        <dbReference type="SAM" id="MobiDB-lite"/>
    </source>
</evidence>
<dbReference type="EMBL" id="PTQR01000080">
    <property type="protein sequence ID" value="TKX21585.1"/>
    <property type="molecule type" value="Genomic_DNA"/>
</dbReference>
<proteinExistence type="predicted"/>
<dbReference type="PANTHER" id="PTHR47219:SF9">
    <property type="entry name" value="GTPASE ACTIVATING PROTEIN AND CENTROSOME-ASSOCIATED, ISOFORM B"/>
    <property type="match status" value="1"/>
</dbReference>
<feature type="compositionally biased region" description="Basic and acidic residues" evidence="1">
    <location>
        <begin position="215"/>
        <end position="259"/>
    </location>
</feature>
<dbReference type="Proteomes" id="UP000308133">
    <property type="component" value="Unassembled WGS sequence"/>
</dbReference>
<evidence type="ECO:0000313" key="4">
    <source>
        <dbReference type="Proteomes" id="UP000308133"/>
    </source>
</evidence>
<feature type="region of interest" description="Disordered" evidence="1">
    <location>
        <begin position="1"/>
        <end position="162"/>
    </location>
</feature>
<evidence type="ECO:0000313" key="3">
    <source>
        <dbReference type="EMBL" id="TKX21585.1"/>
    </source>
</evidence>
<name>A0A4U7AWK2_9PEZI</name>
<feature type="domain" description="Rab-GAP TBC" evidence="2">
    <location>
        <begin position="586"/>
        <end position="779"/>
    </location>
</feature>
<evidence type="ECO:0000259" key="2">
    <source>
        <dbReference type="PROSITE" id="PS50086"/>
    </source>
</evidence>
<dbReference type="PROSITE" id="PS50086">
    <property type="entry name" value="TBC_RABGAP"/>
    <property type="match status" value="1"/>
</dbReference>
<comment type="caution">
    <text evidence="3">The sequence shown here is derived from an EMBL/GenBank/DDBJ whole genome shotgun (WGS) entry which is preliminary data.</text>
</comment>
<dbReference type="InterPro" id="IPR000195">
    <property type="entry name" value="Rab-GAP-TBC_dom"/>
</dbReference>
<dbReference type="GO" id="GO:0005096">
    <property type="term" value="F:GTPase activator activity"/>
    <property type="evidence" value="ECO:0007669"/>
    <property type="project" value="TreeGrafter"/>
</dbReference>
<dbReference type="AlphaFoldDB" id="A0A4U7AWK2"/>
<gene>
    <name evidence="3" type="ORF">C1H76_6081</name>
</gene>
<feature type="region of interest" description="Disordered" evidence="1">
    <location>
        <begin position="407"/>
        <end position="483"/>
    </location>
</feature>
<dbReference type="Gene3D" id="1.10.8.270">
    <property type="entry name" value="putative rabgap domain of human tbc1 domain family member 14 like domains"/>
    <property type="match status" value="1"/>
</dbReference>
<sequence length="870" mass="96308">MDVATDTREDTTTGERPPTPYDFNLLKSLRTQAASEAPTPTTPPSQLHNATAEQSTKTADSTPNTSPILGQELNNSGGSGKRDSAIERSFETYAGARNSGSTTQAAELPRQPSRGTLSSLRKSPSLRRLSASPTQNRLRKKSVPEEVRQALENTPPPPPIPHHVRIKSFHGISMDIPNGELEGLHNGEDLAFSTRGSMLLGEKMMAEMGNARSAARQEELGAEQIQREDVPDESTRQETEPHSEATQEAEPKYSAHEEAPQSPKGLQSGRRKPSIHMLQAAIEGGRVLSAEEISFSIRLRSMYDHGDENATDWTTPAIPNSIRPISPEPNDSPSRAQTPDPEPTSLTIPKHRQPTSTNTIRPSTASARLTSIPRTSTEVAGGLEDFSDITAQDVDRYGFIVPTLSVSRTSDASQPDQANTSRPSTSPATRPPMQRVSTSLQLVSDTPRRKRTLRRGASTATRRSARSTAPTARDARSLRTQSSVVSFRSVSSGGLFEVRGRYGRLMDQASDMLTLPPGLEGIAEEEEGGKAGERMRRREWVREEKWRRMAVRRDPTSGNGEKVVGAGMAFGFDTRDPRLVARTWKGIPDKWRATAWHAFLSESWKKRGGGESDEELIRQFGELQEMNCADDVQIDVDVPRSIGMHVMFRKRYRGGQRLLFRVLHAIALKFPDTGYVQGMASLATTLLCYFDEEMAFVMLVRMWELRGLKTFFSHGFEGLMAALEEFEKEWLGKGEVAKKLEELGIGGTAYGTRWYLTLFNMSMPFPAQLRVWDVFMLLGDADTTDKSAATNGTVNGTTEEKKEHFEGADLDVLHAASAALVDATRDIILDSDFENAMKVLTSWIPIKDEDLLMRVAKAEWKAKKRRDKKG</sequence>
<feature type="compositionally biased region" description="Low complexity" evidence="1">
    <location>
        <begin position="420"/>
        <end position="432"/>
    </location>
</feature>
<feature type="compositionally biased region" description="Polar residues" evidence="1">
    <location>
        <begin position="45"/>
        <end position="76"/>
    </location>
</feature>